<dbReference type="Proteomes" id="UP000320386">
    <property type="component" value="Chromosome"/>
</dbReference>
<dbReference type="SUPFAM" id="SSF51735">
    <property type="entry name" value="NAD(P)-binding Rossmann-fold domains"/>
    <property type="match status" value="1"/>
</dbReference>
<reference evidence="3 4" key="1">
    <citation type="submission" date="2019-02" db="EMBL/GenBank/DDBJ databases">
        <title>Deep-cultivation of Planctomycetes and their phenomic and genomic characterization uncovers novel biology.</title>
        <authorList>
            <person name="Wiegand S."/>
            <person name="Jogler M."/>
            <person name="Boedeker C."/>
            <person name="Pinto D."/>
            <person name="Vollmers J."/>
            <person name="Rivas-Marin E."/>
            <person name="Kohn T."/>
            <person name="Peeters S.H."/>
            <person name="Heuer A."/>
            <person name="Rast P."/>
            <person name="Oberbeckmann S."/>
            <person name="Bunk B."/>
            <person name="Jeske O."/>
            <person name="Meyerdierks A."/>
            <person name="Storesund J.E."/>
            <person name="Kallscheuer N."/>
            <person name="Luecker S."/>
            <person name="Lage O.M."/>
            <person name="Pohl T."/>
            <person name="Merkel B.J."/>
            <person name="Hornburger P."/>
            <person name="Mueller R.-W."/>
            <person name="Bruemmer F."/>
            <person name="Labrenz M."/>
            <person name="Spormann A.M."/>
            <person name="Op den Camp H."/>
            <person name="Overmann J."/>
            <person name="Amann R."/>
            <person name="Jetten M.S.M."/>
            <person name="Mascher T."/>
            <person name="Medema M.H."/>
            <person name="Devos D.P."/>
            <person name="Kaster A.-K."/>
            <person name="Ovreas L."/>
            <person name="Rohde M."/>
            <person name="Galperin M.Y."/>
            <person name="Jogler C."/>
        </authorList>
    </citation>
    <scope>NUCLEOTIDE SEQUENCE [LARGE SCALE GENOMIC DNA]</scope>
    <source>
        <strain evidence="3 4">Pan265</strain>
    </source>
</reference>
<organism evidence="3 4">
    <name type="scientific">Mucisphaera calidilacus</name>
    <dbReference type="NCBI Taxonomy" id="2527982"/>
    <lineage>
        <taxon>Bacteria</taxon>
        <taxon>Pseudomonadati</taxon>
        <taxon>Planctomycetota</taxon>
        <taxon>Phycisphaerae</taxon>
        <taxon>Phycisphaerales</taxon>
        <taxon>Phycisphaeraceae</taxon>
        <taxon>Mucisphaera</taxon>
    </lineage>
</organism>
<dbReference type="KEGG" id="mcad:Pan265_02480"/>
<feature type="domain" description="NAD(P)-binding" evidence="2">
    <location>
        <begin position="14"/>
        <end position="333"/>
    </location>
</feature>
<dbReference type="PANTHER" id="PTHR43574">
    <property type="entry name" value="EPIMERASE-RELATED"/>
    <property type="match status" value="1"/>
</dbReference>
<accession>A0A518BTW9</accession>
<keyword evidence="1" id="KW-0520">NAD</keyword>
<dbReference type="EMBL" id="CP036280">
    <property type="protein sequence ID" value="QDU70421.1"/>
    <property type="molecule type" value="Genomic_DNA"/>
</dbReference>
<gene>
    <name evidence="3" type="ORF">Pan265_02480</name>
</gene>
<dbReference type="InterPro" id="IPR036291">
    <property type="entry name" value="NAD(P)-bd_dom_sf"/>
</dbReference>
<evidence type="ECO:0000313" key="4">
    <source>
        <dbReference type="Proteomes" id="UP000320386"/>
    </source>
</evidence>
<evidence type="ECO:0000259" key="2">
    <source>
        <dbReference type="Pfam" id="PF16363"/>
    </source>
</evidence>
<dbReference type="PRINTS" id="PR01713">
    <property type="entry name" value="NUCEPIMERASE"/>
</dbReference>
<evidence type="ECO:0000313" key="3">
    <source>
        <dbReference type="EMBL" id="QDU70421.1"/>
    </source>
</evidence>
<protein>
    <submittedName>
        <fullName evidence="3">UDP-glucose 4-epimerase</fullName>
        <ecNumber evidence="3">5.1.3.2</ecNumber>
    </submittedName>
</protein>
<dbReference type="EC" id="5.1.3.2" evidence="3"/>
<dbReference type="OrthoDB" id="258549at2"/>
<dbReference type="GO" id="GO:0003978">
    <property type="term" value="F:UDP-glucose 4-epimerase activity"/>
    <property type="evidence" value="ECO:0007669"/>
    <property type="project" value="UniProtKB-EC"/>
</dbReference>
<dbReference type="Gene3D" id="3.40.50.720">
    <property type="entry name" value="NAD(P)-binding Rossmann-like Domain"/>
    <property type="match status" value="1"/>
</dbReference>
<keyword evidence="4" id="KW-1185">Reference proteome</keyword>
<sequence length="348" mass="37669">MPDLNSLPTDATILVTGAAGFIGSHLVDNLLAEGHTVLGIDNFNTFYDPATKRANLAPALNNPRFTLSEIDIRERQAVHGLFEHEQPAVVIHLAAMAGVRPSIESPSLYTAVNLDGTVNLLDAAAEMNDKPRFVFASSSSVYGNNKKVPFAEHDPVDRPISPYAATKRAGELIAHTYAHLHQLPVVALRFFTVFGPRQRPDLAIAKFLKLVADEQPIPVFGDGSTSRDYTYIDDIVAGVIAAARYCGSDTHTTQQAADTPDTAPRFDIFNLGGSDPVSLTQMIETVGQVVGKQPIIDRKPMQPGDVNRTSADITKSRTKLGYQPTTSLLEGITRQWNATQANEPNAPC</sequence>
<keyword evidence="3" id="KW-0413">Isomerase</keyword>
<dbReference type="InterPro" id="IPR016040">
    <property type="entry name" value="NAD(P)-bd_dom"/>
</dbReference>
<dbReference type="Pfam" id="PF16363">
    <property type="entry name" value="GDP_Man_Dehyd"/>
    <property type="match status" value="1"/>
</dbReference>
<evidence type="ECO:0000256" key="1">
    <source>
        <dbReference type="ARBA" id="ARBA00023027"/>
    </source>
</evidence>
<dbReference type="RefSeq" id="WP_145444508.1">
    <property type="nucleotide sequence ID" value="NZ_CP036280.1"/>
</dbReference>
<dbReference type="AlphaFoldDB" id="A0A518BTW9"/>
<proteinExistence type="predicted"/>
<name>A0A518BTW9_9BACT</name>